<keyword evidence="2 3" id="KW-0067">ATP-binding</keyword>
<feature type="domain" description="Protein kinase" evidence="5">
    <location>
        <begin position="22"/>
        <end position="283"/>
    </location>
</feature>
<dbReference type="Proteomes" id="UP001500034">
    <property type="component" value="Unassembled WGS sequence"/>
</dbReference>
<dbReference type="InterPro" id="IPR018391">
    <property type="entry name" value="PQQ_b-propeller_rpt"/>
</dbReference>
<feature type="region of interest" description="Disordered" evidence="4">
    <location>
        <begin position="307"/>
        <end position="425"/>
    </location>
</feature>
<feature type="compositionally biased region" description="Basic and acidic residues" evidence="4">
    <location>
        <begin position="315"/>
        <end position="349"/>
    </location>
</feature>
<dbReference type="PROSITE" id="PS00107">
    <property type="entry name" value="PROTEIN_KINASE_ATP"/>
    <property type="match status" value="1"/>
</dbReference>
<evidence type="ECO:0000313" key="6">
    <source>
        <dbReference type="EMBL" id="GAA3992254.1"/>
    </source>
</evidence>
<organism evidence="6 7">
    <name type="scientific">Streptomyces marokkonensis</name>
    <dbReference type="NCBI Taxonomy" id="324855"/>
    <lineage>
        <taxon>Bacteria</taxon>
        <taxon>Bacillati</taxon>
        <taxon>Actinomycetota</taxon>
        <taxon>Actinomycetes</taxon>
        <taxon>Kitasatosporales</taxon>
        <taxon>Streptomycetaceae</taxon>
        <taxon>Streptomyces</taxon>
    </lineage>
</organism>
<dbReference type="PROSITE" id="PS50011">
    <property type="entry name" value="PROTEIN_KINASE_DOM"/>
    <property type="match status" value="1"/>
</dbReference>
<dbReference type="SMART" id="SM00220">
    <property type="entry name" value="S_TKc"/>
    <property type="match status" value="1"/>
</dbReference>
<dbReference type="Pfam" id="PF00069">
    <property type="entry name" value="Pkinase"/>
    <property type="match status" value="1"/>
</dbReference>
<protein>
    <recommendedName>
        <fullName evidence="5">Protein kinase domain-containing protein</fullName>
    </recommendedName>
</protein>
<gene>
    <name evidence="6" type="ORF">GCM10022384_44990</name>
</gene>
<feature type="binding site" evidence="3">
    <location>
        <position position="50"/>
    </location>
    <ligand>
        <name>ATP</name>
        <dbReference type="ChEBI" id="CHEBI:30616"/>
    </ligand>
</feature>
<evidence type="ECO:0000256" key="1">
    <source>
        <dbReference type="ARBA" id="ARBA00022741"/>
    </source>
</evidence>
<dbReference type="SUPFAM" id="SSF56112">
    <property type="entry name" value="Protein kinase-like (PK-like)"/>
    <property type="match status" value="1"/>
</dbReference>
<dbReference type="Gene3D" id="1.10.510.10">
    <property type="entry name" value="Transferase(Phosphotransferase) domain 1"/>
    <property type="match status" value="1"/>
</dbReference>
<reference evidence="7" key="1">
    <citation type="journal article" date="2019" name="Int. J. Syst. Evol. Microbiol.">
        <title>The Global Catalogue of Microorganisms (GCM) 10K type strain sequencing project: providing services to taxonomists for standard genome sequencing and annotation.</title>
        <authorList>
            <consortium name="The Broad Institute Genomics Platform"/>
            <consortium name="The Broad Institute Genome Sequencing Center for Infectious Disease"/>
            <person name="Wu L."/>
            <person name="Ma J."/>
        </authorList>
    </citation>
    <scope>NUCLEOTIDE SEQUENCE [LARGE SCALE GENOMIC DNA]</scope>
    <source>
        <strain evidence="7">JCM 17027</strain>
    </source>
</reference>
<dbReference type="InterPro" id="IPR000719">
    <property type="entry name" value="Prot_kinase_dom"/>
</dbReference>
<dbReference type="InterPro" id="IPR017441">
    <property type="entry name" value="Protein_kinase_ATP_BS"/>
</dbReference>
<dbReference type="PANTHER" id="PTHR34512:SF30">
    <property type="entry name" value="OUTER MEMBRANE PROTEIN ASSEMBLY FACTOR BAMB"/>
    <property type="match status" value="1"/>
</dbReference>
<feature type="region of interest" description="Disordered" evidence="4">
    <location>
        <begin position="278"/>
        <end position="297"/>
    </location>
</feature>
<dbReference type="SMART" id="SM00564">
    <property type="entry name" value="PQQ"/>
    <property type="match status" value="7"/>
</dbReference>
<accession>A0ABP7R5F8</accession>
<dbReference type="InterPro" id="IPR011009">
    <property type="entry name" value="Kinase-like_dom_sf"/>
</dbReference>
<dbReference type="InterPro" id="IPR015943">
    <property type="entry name" value="WD40/YVTN_repeat-like_dom_sf"/>
</dbReference>
<dbReference type="Gene3D" id="2.130.10.10">
    <property type="entry name" value="YVTN repeat-like/Quinoprotein amine dehydrogenase"/>
    <property type="match status" value="2"/>
</dbReference>
<evidence type="ECO:0000313" key="7">
    <source>
        <dbReference type="Proteomes" id="UP001500034"/>
    </source>
</evidence>
<dbReference type="InterPro" id="IPR008271">
    <property type="entry name" value="Ser/Thr_kinase_AS"/>
</dbReference>
<dbReference type="PROSITE" id="PS00108">
    <property type="entry name" value="PROTEIN_KINASE_ST"/>
    <property type="match status" value="1"/>
</dbReference>
<keyword evidence="7" id="KW-1185">Reference proteome</keyword>
<evidence type="ECO:0000256" key="4">
    <source>
        <dbReference type="SAM" id="MobiDB-lite"/>
    </source>
</evidence>
<dbReference type="SUPFAM" id="SSF50998">
    <property type="entry name" value="Quinoprotein alcohol dehydrogenase-like"/>
    <property type="match status" value="2"/>
</dbReference>
<keyword evidence="1 3" id="KW-0547">Nucleotide-binding</keyword>
<sequence length="813" mass="85511">MGDGVSVFAPLEEADPHRVGRFRIVARIGAGGMGRVYLGRSPGGRSVAVKVVRAELAEEAGFRRRFAREVETARRVTGFFTAAVVDADPQGSPAWLATEYVPGMPLGEAVGRHGPWPEKNVLALGAGLAEALEAVHDAGVIHRDLKPSNVLLAMDGPRVIDFGISVMAEVSAHASVLTQTGAVIGTPGFMSPEQLVGGEVGPPSDVFSLGTVLAFAATGSGPFGAGAAQALNYRIVHEQPDLSGLPPVLADVVGRCLTKEPERRPSVATLVRELGRALPDEGLETPRPSSDGGWLPESVTRVLRERAHTRTMAPQEHDREHGREQERGRGEEQGRRETEGEGEGQERRQGTPLSGGDEPSPHHAPTRTGRQSPPVTPPPPAHPPTALVPPAREARPERPRIPVTPKPADMRRPSPSPSSTVPYPPVVTRRRVLGTLGGVAAVGAGFTLMKVRSDRADAAERPPAGVKQRWALGDFKTSSPVTVVGRTLYVGQSGGLRAIDTADGRRRWAFDAPTGDTGRPPAVADGTVYFGSSDGNMYALDAATGGKRWSSPVAAESRLGMSATVADDIVYFLSRRRTDVEHIEAGLHAVDAATGREHWVFTYSADFADVPPPLVSGGAVFVGGGDGTLYAVDADTGRERWAVPTAGESVPEPQKRLHLAPLVADGTVHAGNGDGTLHAVDADTGRKRWTFATGERADVLPVVSGDTVCVNSYMGRLYALDAATGEEHWTLDLGDHSFSAPTVAAGTVYVGSRNHKVYAVDVATGRKLWAYRSEGPISATPVVADGTLYFSSGSPGNELRAVALGAPGPSPAG</sequence>
<dbReference type="EMBL" id="BAABCQ010000095">
    <property type="protein sequence ID" value="GAA3992254.1"/>
    <property type="molecule type" value="Genomic_DNA"/>
</dbReference>
<dbReference type="Gene3D" id="3.30.200.20">
    <property type="entry name" value="Phosphorylase Kinase, domain 1"/>
    <property type="match status" value="1"/>
</dbReference>
<evidence type="ECO:0000256" key="2">
    <source>
        <dbReference type="ARBA" id="ARBA00022840"/>
    </source>
</evidence>
<dbReference type="InterPro" id="IPR002372">
    <property type="entry name" value="PQQ_rpt_dom"/>
</dbReference>
<comment type="caution">
    <text evidence="6">The sequence shown here is derived from an EMBL/GenBank/DDBJ whole genome shotgun (WGS) entry which is preliminary data.</text>
</comment>
<name>A0ABP7R5F8_9ACTN</name>
<dbReference type="CDD" id="cd14014">
    <property type="entry name" value="STKc_PknB_like"/>
    <property type="match status" value="1"/>
</dbReference>
<evidence type="ECO:0000256" key="3">
    <source>
        <dbReference type="PROSITE-ProRule" id="PRU10141"/>
    </source>
</evidence>
<dbReference type="PANTHER" id="PTHR34512">
    <property type="entry name" value="CELL SURFACE PROTEIN"/>
    <property type="match status" value="1"/>
</dbReference>
<dbReference type="InterPro" id="IPR011047">
    <property type="entry name" value="Quinoprotein_ADH-like_sf"/>
</dbReference>
<proteinExistence type="predicted"/>
<feature type="compositionally biased region" description="Pro residues" evidence="4">
    <location>
        <begin position="374"/>
        <end position="387"/>
    </location>
</feature>
<evidence type="ECO:0000259" key="5">
    <source>
        <dbReference type="PROSITE" id="PS50011"/>
    </source>
</evidence>
<dbReference type="Pfam" id="PF13360">
    <property type="entry name" value="PQQ_2"/>
    <property type="match status" value="2"/>
</dbReference>